<dbReference type="PROSITE" id="PS52029">
    <property type="entry name" value="LD_TPASE"/>
    <property type="match status" value="1"/>
</dbReference>
<dbReference type="SUPFAM" id="SSF54106">
    <property type="entry name" value="LysM domain"/>
    <property type="match status" value="1"/>
</dbReference>
<comment type="pathway">
    <text evidence="1 9">Cell wall biogenesis; peptidoglycan biosynthesis.</text>
</comment>
<feature type="active site" description="Proton donor/acceptor" evidence="9">
    <location>
        <position position="268"/>
    </location>
</feature>
<dbReference type="PANTHER" id="PTHR30582:SF24">
    <property type="entry name" value="L,D-TRANSPEPTIDASE ERFK_SRFK-RELATED"/>
    <property type="match status" value="1"/>
</dbReference>
<dbReference type="GO" id="GO:0008360">
    <property type="term" value="P:regulation of cell shape"/>
    <property type="evidence" value="ECO:0007669"/>
    <property type="project" value="UniProtKB-UniRule"/>
</dbReference>
<dbReference type="InterPro" id="IPR038063">
    <property type="entry name" value="Transpep_catalytic_dom"/>
</dbReference>
<evidence type="ECO:0000256" key="4">
    <source>
        <dbReference type="ARBA" id="ARBA00022679"/>
    </source>
</evidence>
<dbReference type="Pfam" id="PF03734">
    <property type="entry name" value="YkuD"/>
    <property type="match status" value="1"/>
</dbReference>
<name>A0A1N7P3K8_9PROT</name>
<keyword evidence="3" id="KW-0328">Glycosyltransferase</keyword>
<evidence type="ECO:0000259" key="13">
    <source>
        <dbReference type="PROSITE" id="PS52029"/>
    </source>
</evidence>
<keyword evidence="7 9" id="KW-0573">Peptidoglycan synthesis</keyword>
<dbReference type="EMBL" id="FTOA01000006">
    <property type="protein sequence ID" value="SIT05126.1"/>
    <property type="molecule type" value="Genomic_DNA"/>
</dbReference>
<keyword evidence="11" id="KW-0732">Signal</keyword>
<feature type="compositionally biased region" description="Basic and acidic residues" evidence="10">
    <location>
        <begin position="80"/>
        <end position="89"/>
    </location>
</feature>
<dbReference type="GO" id="GO:0071972">
    <property type="term" value="F:peptidoglycan L,D-transpeptidase activity"/>
    <property type="evidence" value="ECO:0007669"/>
    <property type="project" value="TreeGrafter"/>
</dbReference>
<dbReference type="STRING" id="80876.SAMN05421779_10632"/>
<evidence type="ECO:0000256" key="5">
    <source>
        <dbReference type="ARBA" id="ARBA00022801"/>
    </source>
</evidence>
<feature type="signal peptide" evidence="11">
    <location>
        <begin position="1"/>
        <end position="35"/>
    </location>
</feature>
<evidence type="ECO:0000259" key="12">
    <source>
        <dbReference type="PROSITE" id="PS51782"/>
    </source>
</evidence>
<evidence type="ECO:0000313" key="14">
    <source>
        <dbReference type="EMBL" id="SIT05126.1"/>
    </source>
</evidence>
<feature type="active site" description="Nucleophile" evidence="9">
    <location>
        <position position="284"/>
    </location>
</feature>
<evidence type="ECO:0000256" key="6">
    <source>
        <dbReference type="ARBA" id="ARBA00022960"/>
    </source>
</evidence>
<evidence type="ECO:0000256" key="10">
    <source>
        <dbReference type="SAM" id="MobiDB-lite"/>
    </source>
</evidence>
<feature type="chain" id="PRO_5012478718" evidence="11">
    <location>
        <begin position="36"/>
        <end position="384"/>
    </location>
</feature>
<evidence type="ECO:0000256" key="3">
    <source>
        <dbReference type="ARBA" id="ARBA00022676"/>
    </source>
</evidence>
<dbReference type="GO" id="GO:0071555">
    <property type="term" value="P:cell wall organization"/>
    <property type="evidence" value="ECO:0007669"/>
    <property type="project" value="UniProtKB-UniRule"/>
</dbReference>
<organism evidence="14 15">
    <name type="scientific">Insolitispirillum peregrinum</name>
    <dbReference type="NCBI Taxonomy" id="80876"/>
    <lineage>
        <taxon>Bacteria</taxon>
        <taxon>Pseudomonadati</taxon>
        <taxon>Pseudomonadota</taxon>
        <taxon>Alphaproteobacteria</taxon>
        <taxon>Rhodospirillales</taxon>
        <taxon>Novispirillaceae</taxon>
        <taxon>Insolitispirillum</taxon>
    </lineage>
</organism>
<feature type="compositionally biased region" description="Low complexity" evidence="10">
    <location>
        <begin position="90"/>
        <end position="100"/>
    </location>
</feature>
<dbReference type="InterPro" id="IPR036779">
    <property type="entry name" value="LysM_dom_sf"/>
</dbReference>
<sequence>MTASQGSRTTGITMAKTLKSLALTVAAAALLSACAGGEPPPATGGNGVNAAAGALSPAQAAKMPTARPASQVATQPQDPAKTEQAKTDAKAGQAVAAAPAQESERKPTEVIPQPDLGEGLFSTYEVKKGDDLLEIARAKSLGYLELKAANPEVDPWLPIPGHKIRIPSVHLLAAKIDTGVMINLAQMRLYRFEKGVMVDTYPLGIGREGLETPVGTTTVLRKTKDPSWYPTARMRREKPELPAVIGPGPDNPLGNRAIYLGWDLYRIHGTNIPWGVGRRTSSGCLRMYPENVEALYEHVNAGTNVKVVNDRVIVEWREGRLWLEAHPTNEGWDALEYNEPMPDMPLTTDMVAMITHAVPEGTKIDWNKVNKAVKELRGYPVPVT</sequence>
<dbReference type="InterPro" id="IPR018392">
    <property type="entry name" value="LysM"/>
</dbReference>
<evidence type="ECO:0000313" key="15">
    <source>
        <dbReference type="Proteomes" id="UP000185678"/>
    </source>
</evidence>
<dbReference type="CDD" id="cd16913">
    <property type="entry name" value="YkuD_like"/>
    <property type="match status" value="1"/>
</dbReference>
<reference evidence="14 15" key="1">
    <citation type="submission" date="2017-01" db="EMBL/GenBank/DDBJ databases">
        <authorList>
            <person name="Mah S.A."/>
            <person name="Swanson W.J."/>
            <person name="Moy G.W."/>
            <person name="Vacquier V.D."/>
        </authorList>
    </citation>
    <scope>NUCLEOTIDE SEQUENCE [LARGE SCALE GENOMIC DNA]</scope>
    <source>
        <strain evidence="14 15">DSM 11589</strain>
    </source>
</reference>
<accession>A0A1N7P3K8</accession>
<dbReference type="Gene3D" id="3.10.350.10">
    <property type="entry name" value="LysM domain"/>
    <property type="match status" value="1"/>
</dbReference>
<evidence type="ECO:0000256" key="8">
    <source>
        <dbReference type="ARBA" id="ARBA00023316"/>
    </source>
</evidence>
<comment type="similarity">
    <text evidence="2">Belongs to the YkuD family.</text>
</comment>
<dbReference type="GO" id="GO:0005576">
    <property type="term" value="C:extracellular region"/>
    <property type="evidence" value="ECO:0007669"/>
    <property type="project" value="TreeGrafter"/>
</dbReference>
<feature type="domain" description="LysM" evidence="12">
    <location>
        <begin position="122"/>
        <end position="166"/>
    </location>
</feature>
<gene>
    <name evidence="14" type="ORF">SAMN05421779_10632</name>
</gene>
<proteinExistence type="inferred from homology"/>
<evidence type="ECO:0000256" key="1">
    <source>
        <dbReference type="ARBA" id="ARBA00004752"/>
    </source>
</evidence>
<dbReference type="InterPro" id="IPR005490">
    <property type="entry name" value="LD_TPept_cat_dom"/>
</dbReference>
<dbReference type="AlphaFoldDB" id="A0A1N7P3K8"/>
<dbReference type="GO" id="GO:0016757">
    <property type="term" value="F:glycosyltransferase activity"/>
    <property type="evidence" value="ECO:0007669"/>
    <property type="project" value="UniProtKB-KW"/>
</dbReference>
<keyword evidence="8 9" id="KW-0961">Cell wall biogenesis/degradation</keyword>
<dbReference type="PROSITE" id="PS51782">
    <property type="entry name" value="LYSM"/>
    <property type="match status" value="1"/>
</dbReference>
<dbReference type="InterPro" id="IPR050979">
    <property type="entry name" value="LD-transpeptidase"/>
</dbReference>
<dbReference type="Proteomes" id="UP000185678">
    <property type="component" value="Unassembled WGS sequence"/>
</dbReference>
<dbReference type="CDD" id="cd00118">
    <property type="entry name" value="LysM"/>
    <property type="match status" value="1"/>
</dbReference>
<keyword evidence="6 9" id="KW-0133">Cell shape</keyword>
<feature type="region of interest" description="Disordered" evidence="10">
    <location>
        <begin position="57"/>
        <end position="114"/>
    </location>
</feature>
<feature type="domain" description="L,D-TPase catalytic" evidence="13">
    <location>
        <begin position="178"/>
        <end position="308"/>
    </location>
</feature>
<keyword evidence="4" id="KW-0808">Transferase</keyword>
<dbReference type="UniPathway" id="UPA00219"/>
<dbReference type="GO" id="GO:0018104">
    <property type="term" value="P:peptidoglycan-protein cross-linking"/>
    <property type="evidence" value="ECO:0007669"/>
    <property type="project" value="TreeGrafter"/>
</dbReference>
<keyword evidence="15" id="KW-1185">Reference proteome</keyword>
<evidence type="ECO:0000256" key="9">
    <source>
        <dbReference type="PROSITE-ProRule" id="PRU01373"/>
    </source>
</evidence>
<dbReference type="Gene3D" id="2.40.440.10">
    <property type="entry name" value="L,D-transpeptidase catalytic domain-like"/>
    <property type="match status" value="1"/>
</dbReference>
<keyword evidence="5" id="KW-0378">Hydrolase</keyword>
<evidence type="ECO:0000256" key="7">
    <source>
        <dbReference type="ARBA" id="ARBA00022984"/>
    </source>
</evidence>
<protein>
    <submittedName>
        <fullName evidence="14">L,D-transpeptidase ErfK/SrfK</fullName>
    </submittedName>
</protein>
<dbReference type="PANTHER" id="PTHR30582">
    <property type="entry name" value="L,D-TRANSPEPTIDASE"/>
    <property type="match status" value="1"/>
</dbReference>
<evidence type="ECO:0000256" key="2">
    <source>
        <dbReference type="ARBA" id="ARBA00005992"/>
    </source>
</evidence>
<evidence type="ECO:0000256" key="11">
    <source>
        <dbReference type="SAM" id="SignalP"/>
    </source>
</evidence>
<dbReference type="SUPFAM" id="SSF141523">
    <property type="entry name" value="L,D-transpeptidase catalytic domain-like"/>
    <property type="match status" value="1"/>
</dbReference>